<protein>
    <submittedName>
        <fullName evidence="15">Iron complex outermembrane recepter protein</fullName>
    </submittedName>
</protein>
<dbReference type="RefSeq" id="WP_068701004.1">
    <property type="nucleotide sequence ID" value="NZ_BDCR01000001.1"/>
</dbReference>
<dbReference type="Gene3D" id="2.40.170.20">
    <property type="entry name" value="TonB-dependent receptor, beta-barrel domain"/>
    <property type="match status" value="1"/>
</dbReference>
<dbReference type="InterPro" id="IPR008969">
    <property type="entry name" value="CarboxyPept-like_regulatory"/>
</dbReference>
<evidence type="ECO:0000256" key="2">
    <source>
        <dbReference type="ARBA" id="ARBA00022448"/>
    </source>
</evidence>
<keyword evidence="4 10" id="KW-0812">Transmembrane</keyword>
<dbReference type="Pfam" id="PF13715">
    <property type="entry name" value="CarbopepD_reg_2"/>
    <property type="match status" value="1"/>
</dbReference>
<dbReference type="GO" id="GO:0044718">
    <property type="term" value="P:siderophore transmembrane transport"/>
    <property type="evidence" value="ECO:0007669"/>
    <property type="project" value="TreeGrafter"/>
</dbReference>
<dbReference type="Gene3D" id="2.170.130.10">
    <property type="entry name" value="TonB-dependent receptor, plug domain"/>
    <property type="match status" value="1"/>
</dbReference>
<feature type="domain" description="TonB-dependent receptor plug" evidence="14">
    <location>
        <begin position="116"/>
        <end position="223"/>
    </location>
</feature>
<keyword evidence="16" id="KW-1185">Reference proteome</keyword>
<dbReference type="GO" id="GO:0015344">
    <property type="term" value="F:siderophore uptake transmembrane transporter activity"/>
    <property type="evidence" value="ECO:0007669"/>
    <property type="project" value="TreeGrafter"/>
</dbReference>
<comment type="similarity">
    <text evidence="10 11">Belongs to the TonB-dependent receptor family.</text>
</comment>
<evidence type="ECO:0000256" key="1">
    <source>
        <dbReference type="ARBA" id="ARBA00004571"/>
    </source>
</evidence>
<dbReference type="Pfam" id="PF00593">
    <property type="entry name" value="TonB_dep_Rec_b-barrel"/>
    <property type="match status" value="1"/>
</dbReference>
<dbReference type="PANTHER" id="PTHR30069:SF29">
    <property type="entry name" value="HEMOGLOBIN AND HEMOGLOBIN-HAPTOGLOBIN-BINDING PROTEIN 1-RELATED"/>
    <property type="match status" value="1"/>
</dbReference>
<evidence type="ECO:0000256" key="9">
    <source>
        <dbReference type="ARBA" id="ARBA00023237"/>
    </source>
</evidence>
<keyword evidence="3 10" id="KW-1134">Transmembrane beta strand</keyword>
<dbReference type="GO" id="GO:0009279">
    <property type="term" value="C:cell outer membrane"/>
    <property type="evidence" value="ECO:0007669"/>
    <property type="project" value="UniProtKB-SubCell"/>
</dbReference>
<evidence type="ECO:0000256" key="3">
    <source>
        <dbReference type="ARBA" id="ARBA00022452"/>
    </source>
</evidence>
<dbReference type="PROSITE" id="PS52016">
    <property type="entry name" value="TONB_DEPENDENT_REC_3"/>
    <property type="match status" value="1"/>
</dbReference>
<feature type="chain" id="PRO_5007904807" evidence="12">
    <location>
        <begin position="19"/>
        <end position="711"/>
    </location>
</feature>
<dbReference type="InterPro" id="IPR036942">
    <property type="entry name" value="Beta-barrel_TonB_sf"/>
</dbReference>
<dbReference type="STRING" id="681398.PJIAN_119"/>
<feature type="signal peptide" evidence="12">
    <location>
        <begin position="1"/>
        <end position="18"/>
    </location>
</feature>
<dbReference type="EMBL" id="BDCR01000001">
    <property type="protein sequence ID" value="GAT61440.1"/>
    <property type="molecule type" value="Genomic_DNA"/>
</dbReference>
<evidence type="ECO:0000256" key="11">
    <source>
        <dbReference type="RuleBase" id="RU003357"/>
    </source>
</evidence>
<dbReference type="PANTHER" id="PTHR30069">
    <property type="entry name" value="TONB-DEPENDENT OUTER MEMBRANE RECEPTOR"/>
    <property type="match status" value="1"/>
</dbReference>
<dbReference type="SUPFAM" id="SSF56935">
    <property type="entry name" value="Porins"/>
    <property type="match status" value="1"/>
</dbReference>
<dbReference type="InterPro" id="IPR012910">
    <property type="entry name" value="Plug_dom"/>
</dbReference>
<evidence type="ECO:0000256" key="5">
    <source>
        <dbReference type="ARBA" id="ARBA00022729"/>
    </source>
</evidence>
<keyword evidence="8" id="KW-0675">Receptor</keyword>
<keyword evidence="6 11" id="KW-0798">TonB box</keyword>
<evidence type="ECO:0000256" key="8">
    <source>
        <dbReference type="ARBA" id="ARBA00023170"/>
    </source>
</evidence>
<name>A0A170Y1X8_9BACT</name>
<evidence type="ECO:0000259" key="14">
    <source>
        <dbReference type="Pfam" id="PF07715"/>
    </source>
</evidence>
<dbReference type="InterPro" id="IPR000531">
    <property type="entry name" value="Beta-barrel_TonB"/>
</dbReference>
<reference evidence="16" key="1">
    <citation type="submission" date="2016-04" db="EMBL/GenBank/DDBJ databases">
        <title>Draft genome sequence of Paludibacter jiangxiensis strain NM7.</title>
        <authorList>
            <person name="Qiu Y."/>
            <person name="Matsuura N."/>
            <person name="Ohashi A."/>
            <person name="Tourlousse M.D."/>
            <person name="Sekiguchi Y."/>
        </authorList>
    </citation>
    <scope>NUCLEOTIDE SEQUENCE [LARGE SCALE GENOMIC DNA]</scope>
    <source>
        <strain evidence="16">NM7</strain>
    </source>
</reference>
<sequence length="711" mass="78784">MKKLLLLFGLVCQCALFAQQQVSVSVKDAQTKETLIGAAVTVSDTSTGAVTDGKGVATLNISGTFPALLKVQYVGYEIAEIKVDKPGLQEVLLQPASEHLDEVTVTSVRTNSRIEAIPTRIEVLGLEDTQEENGIMPGNISSLLGDIAGIQMQEVSAASGNTYARIQGLNGRYTQLLKDGLPLYGGLSGNFGIMQVPPLDLKQIEIIKGSCSTLYGGDAIGGIINLVSKDPTPQQELSATINETSLHETNLNAYMAKKYKTFGYTLFAGQTWRQATDVNGDGLSESSRVRSTVIHPKFQFYLDPRSTLTVDYTGTFDNRKGGDMRYLSSGNGAYYHVGTQSDRHSVTAKYVNNLSPTSNITVKASGSNLDQTIDTRDYNFRANQLLYYSELSYFRQFDKMNWVIGANFNGDQFHNRSALIPLNGYSYNTLGGFVQNTYNPVPALTIESGVRVDYQNKYGWFVLPRLSVMYKFSKEWTARVNGGLGYMTPNPLNYIDLEQDLNRLTSVSGLKPERSHGLNADVNFQKRIGDVTINLNQAFFASFINSPVDSLPGTAGVTLYNAPKALRTLGAQTYMRLTVGDWEVYLSYVYTHVNKLYNAEHQQPICTPQHNLSNTMMYELSKNWSVGLENSLVAGQINQDYQPTKAYYIMAAMLKYSAGHLTAVLNGENLMNVRQSRYEPIFDGTFDNPQMRQLWAPIEGRILNLSLTWKL</sequence>
<keyword evidence="7 10" id="KW-0472">Membrane</keyword>
<keyword evidence="2 10" id="KW-0813">Transport</keyword>
<proteinExistence type="inferred from homology"/>
<dbReference type="OrthoDB" id="9760333at2"/>
<evidence type="ECO:0000259" key="13">
    <source>
        <dbReference type="Pfam" id="PF00593"/>
    </source>
</evidence>
<accession>A0A170Y1X8</accession>
<dbReference type="AlphaFoldDB" id="A0A170Y1X8"/>
<evidence type="ECO:0000256" key="12">
    <source>
        <dbReference type="SAM" id="SignalP"/>
    </source>
</evidence>
<dbReference type="InterPro" id="IPR039426">
    <property type="entry name" value="TonB-dep_rcpt-like"/>
</dbReference>
<reference evidence="16" key="2">
    <citation type="journal article" date="2017" name="Genome Announc.">
        <title>Draft genome sequence of Paludibacter jiangxiensis NM7(T), a propionate-producing fermentative bacterium.</title>
        <authorList>
            <person name="Qiu Y.-L."/>
            <person name="Tourlousse D.M."/>
            <person name="Matsuura N."/>
            <person name="Ohashi A."/>
            <person name="Sekiguchi Y."/>
        </authorList>
    </citation>
    <scope>NUCLEOTIDE SEQUENCE [LARGE SCALE GENOMIC DNA]</scope>
    <source>
        <strain evidence="16">NM7</strain>
    </source>
</reference>
<dbReference type="Pfam" id="PF07715">
    <property type="entry name" value="Plug"/>
    <property type="match status" value="1"/>
</dbReference>
<comment type="caution">
    <text evidence="15">The sequence shown here is derived from an EMBL/GenBank/DDBJ whole genome shotgun (WGS) entry which is preliminary data.</text>
</comment>
<dbReference type="SUPFAM" id="SSF49464">
    <property type="entry name" value="Carboxypeptidase regulatory domain-like"/>
    <property type="match status" value="1"/>
</dbReference>
<evidence type="ECO:0000256" key="10">
    <source>
        <dbReference type="PROSITE-ProRule" id="PRU01360"/>
    </source>
</evidence>
<dbReference type="InterPro" id="IPR037066">
    <property type="entry name" value="Plug_dom_sf"/>
</dbReference>
<dbReference type="Proteomes" id="UP000076586">
    <property type="component" value="Unassembled WGS sequence"/>
</dbReference>
<evidence type="ECO:0000256" key="4">
    <source>
        <dbReference type="ARBA" id="ARBA00022692"/>
    </source>
</evidence>
<evidence type="ECO:0000256" key="6">
    <source>
        <dbReference type="ARBA" id="ARBA00023077"/>
    </source>
</evidence>
<keyword evidence="5 12" id="KW-0732">Signal</keyword>
<comment type="subcellular location">
    <subcellularLocation>
        <location evidence="1 10">Cell outer membrane</location>
        <topology evidence="1 10">Multi-pass membrane protein</topology>
    </subcellularLocation>
</comment>
<evidence type="ECO:0000256" key="7">
    <source>
        <dbReference type="ARBA" id="ARBA00023136"/>
    </source>
</evidence>
<evidence type="ECO:0000313" key="15">
    <source>
        <dbReference type="EMBL" id="GAT61440.1"/>
    </source>
</evidence>
<organism evidence="15 16">
    <name type="scientific">Paludibacter jiangxiensis</name>
    <dbReference type="NCBI Taxonomy" id="681398"/>
    <lineage>
        <taxon>Bacteria</taxon>
        <taxon>Pseudomonadati</taxon>
        <taxon>Bacteroidota</taxon>
        <taxon>Bacteroidia</taxon>
        <taxon>Bacteroidales</taxon>
        <taxon>Paludibacteraceae</taxon>
        <taxon>Paludibacter</taxon>
    </lineage>
</organism>
<evidence type="ECO:0000313" key="16">
    <source>
        <dbReference type="Proteomes" id="UP000076586"/>
    </source>
</evidence>
<feature type="domain" description="TonB-dependent receptor-like beta-barrel" evidence="13">
    <location>
        <begin position="261"/>
        <end position="670"/>
    </location>
</feature>
<keyword evidence="9 10" id="KW-0998">Cell outer membrane</keyword>
<gene>
    <name evidence="15" type="ORF">PJIAN_119</name>
</gene>